<dbReference type="InterPro" id="IPR038637">
    <property type="entry name" value="NPCBM_sf"/>
</dbReference>
<evidence type="ECO:0000259" key="1">
    <source>
        <dbReference type="SMART" id="SM00776"/>
    </source>
</evidence>
<feature type="domain" description="Glycosyl hydrolase family 98 putative carbohydrate-binding module" evidence="1">
    <location>
        <begin position="342"/>
        <end position="503"/>
    </location>
</feature>
<accession>A0A382AVD2</accession>
<dbReference type="EMBL" id="UINC01026972">
    <property type="protein sequence ID" value="SVB05389.1"/>
    <property type="molecule type" value="Genomic_DNA"/>
</dbReference>
<dbReference type="InterPro" id="IPR008979">
    <property type="entry name" value="Galactose-bd-like_sf"/>
</dbReference>
<protein>
    <recommendedName>
        <fullName evidence="1">Glycosyl hydrolase family 98 putative carbohydrate-binding module domain-containing protein</fullName>
    </recommendedName>
</protein>
<dbReference type="Gene3D" id="3.40.50.850">
    <property type="entry name" value="Isochorismatase-like"/>
    <property type="match status" value="1"/>
</dbReference>
<dbReference type="SMART" id="SM00776">
    <property type="entry name" value="NPCBM"/>
    <property type="match status" value="1"/>
</dbReference>
<dbReference type="InterPro" id="IPR013222">
    <property type="entry name" value="Glyco_hyd_98_carb-bd"/>
</dbReference>
<proteinExistence type="predicted"/>
<dbReference type="Pfam" id="PF08305">
    <property type="entry name" value="NPCBM"/>
    <property type="match status" value="1"/>
</dbReference>
<dbReference type="Gene3D" id="2.60.120.1060">
    <property type="entry name" value="NPCBM/NEW2 domain"/>
    <property type="match status" value="1"/>
</dbReference>
<gene>
    <name evidence="2" type="ORF">METZ01_LOCUS158243</name>
</gene>
<dbReference type="InterPro" id="IPR036380">
    <property type="entry name" value="Isochorismatase-like_sf"/>
</dbReference>
<dbReference type="AlphaFoldDB" id="A0A382AVD2"/>
<reference evidence="2" key="1">
    <citation type="submission" date="2018-05" db="EMBL/GenBank/DDBJ databases">
        <authorList>
            <person name="Lanie J.A."/>
            <person name="Ng W.-L."/>
            <person name="Kazmierczak K.M."/>
            <person name="Andrzejewski T.M."/>
            <person name="Davidsen T.M."/>
            <person name="Wayne K.J."/>
            <person name="Tettelin H."/>
            <person name="Glass J.I."/>
            <person name="Rusch D."/>
            <person name="Podicherti R."/>
            <person name="Tsui H.-C.T."/>
            <person name="Winkler M.E."/>
        </authorList>
    </citation>
    <scope>NUCLEOTIDE SEQUENCE</scope>
</reference>
<name>A0A382AVD2_9ZZZZ</name>
<organism evidence="2">
    <name type="scientific">marine metagenome</name>
    <dbReference type="NCBI Taxonomy" id="408172"/>
    <lineage>
        <taxon>unclassified sequences</taxon>
        <taxon>metagenomes</taxon>
        <taxon>ecological metagenomes</taxon>
    </lineage>
</organism>
<dbReference type="Pfam" id="PF13290">
    <property type="entry name" value="CHB_HEX_C_1"/>
    <property type="match status" value="1"/>
</dbReference>
<dbReference type="SUPFAM" id="SSF52499">
    <property type="entry name" value="Isochorismatase-like hydrolases"/>
    <property type="match status" value="1"/>
</dbReference>
<sequence length="505" mass="55644">MPDITFDMRTRDRETGKMAVTPTALDPGTVGIVVVDPWNFHWCKTSSERVASLIPRMNKCLAIARSLGMPVYLCPTDVANNYVGTRQFEVPLAGKRHPVPDLPDPVYPQPADGGGCTCGTDEGGRCQVNFGWDGMNPDLVIDDRDLIVDERQLLYSLCLEKGLTRLLYMGVHTQACLLGKSIGMLGMLKAGMPCTLARDLTDAHGMYDPVNGITPDDFTEGIVAHFERYLCTSLNLADTWRAAGLWDDAWVVDPVRITPWGVPSRPHLFEESITVTLTAPWQPGAAIHYTTDGREPTPASKLYSGPMTVTETTHMRASGFDSEQSVCLPSEGYFARLSQRPPSPDIHLSNLPLKASGPGHTHNGHIRWTPGINPPQKDRNNRKEQLLLRGTKYVRGIGMHAPCALAYELKPTYARFVALAGVDENIGGQEMGSNLAMHPSVRFRVLIDGKLMAESPVMRILEEPWRFDVTIPEGSRVLRLVAMDGGDGNREDLANWVNPGFVCKE</sequence>
<evidence type="ECO:0000313" key="2">
    <source>
        <dbReference type="EMBL" id="SVB05389.1"/>
    </source>
</evidence>
<dbReference type="InterPro" id="IPR059177">
    <property type="entry name" value="GH29D-like_dom"/>
</dbReference>
<dbReference type="SUPFAM" id="SSF49785">
    <property type="entry name" value="Galactose-binding domain-like"/>
    <property type="match status" value="1"/>
</dbReference>